<dbReference type="PANTHER" id="PTHR42983:SF1">
    <property type="entry name" value="IRON-MOLYBDENUM PROTEIN"/>
    <property type="match status" value="1"/>
</dbReference>
<evidence type="ECO:0000256" key="1">
    <source>
        <dbReference type="ARBA" id="ARBA00023231"/>
    </source>
</evidence>
<sequence>MRIAIPVQDDVLAAHFGHCPEFALADIDDESHAVTGERRVAAPPHEPGLLPRWLAELGATHIIAGGMGQRALELFASHNIQVVIGAPQAAPQEIVRHFIDGTLATSTNLCDH</sequence>
<evidence type="ECO:0000313" key="4">
    <source>
        <dbReference type="Proteomes" id="UP000010816"/>
    </source>
</evidence>
<name>L0GWK2_9GAMM</name>
<keyword evidence="1" id="KW-0535">Nitrogen fixation</keyword>
<dbReference type="PATRIC" id="fig|765912.4.peg.827"/>
<dbReference type="RefSeq" id="WP_015279825.1">
    <property type="nucleotide sequence ID" value="NC_019940.1"/>
</dbReference>
<accession>L0GWK2</accession>
<dbReference type="Gene3D" id="3.30.420.130">
    <property type="entry name" value="Dinitrogenase iron-molybdenum cofactor biosynthesis domain"/>
    <property type="match status" value="1"/>
</dbReference>
<dbReference type="InterPro" id="IPR003731">
    <property type="entry name" value="Di-Nase_FeMo-co_biosynth"/>
</dbReference>
<dbReference type="Proteomes" id="UP000010816">
    <property type="component" value="Chromosome"/>
</dbReference>
<protein>
    <recommendedName>
        <fullName evidence="2">Dinitrogenase iron-molybdenum cofactor biosynthesis domain-containing protein</fullName>
    </recommendedName>
</protein>
<dbReference type="Pfam" id="PF02579">
    <property type="entry name" value="Nitro_FeMo-Co"/>
    <property type="match status" value="1"/>
</dbReference>
<proteinExistence type="predicted"/>
<feature type="domain" description="Dinitrogenase iron-molybdenum cofactor biosynthesis" evidence="2">
    <location>
        <begin position="9"/>
        <end position="99"/>
    </location>
</feature>
<dbReference type="KEGG" id="tmb:Thimo_0843"/>
<dbReference type="InterPro" id="IPR033913">
    <property type="entry name" value="MTH1175_dom"/>
</dbReference>
<reference evidence="3 4" key="1">
    <citation type="submission" date="2011-09" db="EMBL/GenBank/DDBJ databases">
        <title>Complete sequence of chromosome of Thioflavicoccus mobilis 8321.</title>
        <authorList>
            <consortium name="US DOE Joint Genome Institute"/>
            <person name="Lucas S."/>
            <person name="Han J."/>
            <person name="Lapidus A."/>
            <person name="Cheng J.-F."/>
            <person name="Goodwin L."/>
            <person name="Pitluck S."/>
            <person name="Peters L."/>
            <person name="Ovchinnikova G."/>
            <person name="Lu M."/>
            <person name="Detter J.C."/>
            <person name="Han C."/>
            <person name="Tapia R."/>
            <person name="Land M."/>
            <person name="Hauser L."/>
            <person name="Kyrpides N."/>
            <person name="Ivanova N."/>
            <person name="Pagani I."/>
            <person name="Vogl K."/>
            <person name="Liu Z."/>
            <person name="Imhoff J."/>
            <person name="Thiel V."/>
            <person name="Frigaard N.-U."/>
            <person name="Bryant D."/>
            <person name="Woyke T."/>
        </authorList>
    </citation>
    <scope>NUCLEOTIDE SEQUENCE [LARGE SCALE GENOMIC DNA]</scope>
    <source>
        <strain evidence="3 4">8321</strain>
    </source>
</reference>
<evidence type="ECO:0000313" key="3">
    <source>
        <dbReference type="EMBL" id="AGA89679.1"/>
    </source>
</evidence>
<dbReference type="eggNOG" id="COG1433">
    <property type="taxonomic scope" value="Bacteria"/>
</dbReference>
<dbReference type="PANTHER" id="PTHR42983">
    <property type="entry name" value="DINITROGENASE IRON-MOLYBDENUM COFACTOR PROTEIN-RELATED"/>
    <property type="match status" value="1"/>
</dbReference>
<organism evidence="3 4">
    <name type="scientific">Thioflavicoccus mobilis 8321</name>
    <dbReference type="NCBI Taxonomy" id="765912"/>
    <lineage>
        <taxon>Bacteria</taxon>
        <taxon>Pseudomonadati</taxon>
        <taxon>Pseudomonadota</taxon>
        <taxon>Gammaproteobacteria</taxon>
        <taxon>Chromatiales</taxon>
        <taxon>Chromatiaceae</taxon>
        <taxon>Thioflavicoccus</taxon>
    </lineage>
</organism>
<dbReference type="EMBL" id="CP003051">
    <property type="protein sequence ID" value="AGA89679.1"/>
    <property type="molecule type" value="Genomic_DNA"/>
</dbReference>
<dbReference type="HOGENOM" id="CLU_104194_2_0_6"/>
<dbReference type="OrthoDB" id="280278at2"/>
<dbReference type="CDD" id="cd00851">
    <property type="entry name" value="MTH1175"/>
    <property type="match status" value="1"/>
</dbReference>
<gene>
    <name evidence="3" type="ORF">Thimo_0843</name>
</gene>
<evidence type="ECO:0000259" key="2">
    <source>
        <dbReference type="Pfam" id="PF02579"/>
    </source>
</evidence>
<dbReference type="AlphaFoldDB" id="L0GWK2"/>
<dbReference type="InterPro" id="IPR036105">
    <property type="entry name" value="DiNase_FeMo-co_biosyn_sf"/>
</dbReference>
<dbReference type="SUPFAM" id="SSF53146">
    <property type="entry name" value="Nitrogenase accessory factor-like"/>
    <property type="match status" value="1"/>
</dbReference>
<keyword evidence="4" id="KW-1185">Reference proteome</keyword>
<dbReference type="STRING" id="765912.Thimo_0843"/>